<dbReference type="RefSeq" id="WP_160890878.1">
    <property type="nucleotide sequence ID" value="NZ_WUMU01000001.1"/>
</dbReference>
<keyword evidence="3" id="KW-1185">Reference proteome</keyword>
<sequence>MNVSDIQQLLAAAGWYSGAIDGDAGAKTLQTVAQAETAQAGAYVEPPSGWPQARRLIGAGQAVLFQLGFEPGAVDGYAGHNTVEALTAWQSERAGTTSTLSRSAIVGAKSDPAQLAYPRQKDMPAFYGEAGGAQCTAGKVQLAYPMKIAWNKAQTVTRFSCHEKLSEPLTGIFRDALAHYGQADIERLELDVFGGCYNLRKMRGGAALSVHAYGAAVDLNPEKNQLRWGADRAQFAAEDYAAFWRIVMAHGGTPAGYAWGADWMHFQFARL</sequence>
<dbReference type="InterPro" id="IPR039561">
    <property type="entry name" value="Peptidase_M15C"/>
</dbReference>
<name>A0A6L7FW47_9RHOB</name>
<dbReference type="EMBL" id="WUMU01000001">
    <property type="protein sequence ID" value="MXN16334.1"/>
    <property type="molecule type" value="Genomic_DNA"/>
</dbReference>
<organism evidence="2 3">
    <name type="scientific">Pseudooceanicola albus</name>
    <dbReference type="NCBI Taxonomy" id="2692189"/>
    <lineage>
        <taxon>Bacteria</taxon>
        <taxon>Pseudomonadati</taxon>
        <taxon>Pseudomonadota</taxon>
        <taxon>Alphaproteobacteria</taxon>
        <taxon>Rhodobacterales</taxon>
        <taxon>Paracoccaceae</taxon>
        <taxon>Pseudooceanicola</taxon>
    </lineage>
</organism>
<dbReference type="SUPFAM" id="SSF47090">
    <property type="entry name" value="PGBD-like"/>
    <property type="match status" value="1"/>
</dbReference>
<comment type="caution">
    <text evidence="2">The sequence shown here is derived from an EMBL/GenBank/DDBJ whole genome shotgun (WGS) entry which is preliminary data.</text>
</comment>
<accession>A0A6L7FW47</accession>
<dbReference type="Gene3D" id="3.30.1380.10">
    <property type="match status" value="1"/>
</dbReference>
<evidence type="ECO:0000259" key="1">
    <source>
        <dbReference type="Pfam" id="PF13539"/>
    </source>
</evidence>
<evidence type="ECO:0000313" key="2">
    <source>
        <dbReference type="EMBL" id="MXN16334.1"/>
    </source>
</evidence>
<evidence type="ECO:0000313" key="3">
    <source>
        <dbReference type="Proteomes" id="UP000477911"/>
    </source>
</evidence>
<dbReference type="SUPFAM" id="SSF55166">
    <property type="entry name" value="Hedgehog/DD-peptidase"/>
    <property type="match status" value="1"/>
</dbReference>
<proteinExistence type="predicted"/>
<dbReference type="InterPro" id="IPR009045">
    <property type="entry name" value="Zn_M74/Hedgehog-like"/>
</dbReference>
<dbReference type="AlphaFoldDB" id="A0A6L7FW47"/>
<dbReference type="Proteomes" id="UP000477911">
    <property type="component" value="Unassembled WGS sequence"/>
</dbReference>
<feature type="domain" description="Peptidase M15C" evidence="1">
    <location>
        <begin position="204"/>
        <end position="267"/>
    </location>
</feature>
<gene>
    <name evidence="2" type="ORF">GR170_00690</name>
</gene>
<dbReference type="Pfam" id="PF13539">
    <property type="entry name" value="Peptidase_M15_4"/>
    <property type="match status" value="1"/>
</dbReference>
<protein>
    <recommendedName>
        <fullName evidence="1">Peptidase M15C domain-containing protein</fullName>
    </recommendedName>
</protein>
<reference evidence="2 3" key="1">
    <citation type="submission" date="2019-12" db="EMBL/GenBank/DDBJ databases">
        <authorList>
            <person name="Li M."/>
        </authorList>
    </citation>
    <scope>NUCLEOTIDE SEQUENCE [LARGE SCALE GENOMIC DNA]</scope>
    <source>
        <strain evidence="2 3">GBMRC 2024</strain>
    </source>
</reference>
<dbReference type="InterPro" id="IPR036365">
    <property type="entry name" value="PGBD-like_sf"/>
</dbReference>
<dbReference type="GO" id="GO:0008233">
    <property type="term" value="F:peptidase activity"/>
    <property type="evidence" value="ECO:0007669"/>
    <property type="project" value="InterPro"/>
</dbReference>